<proteinExistence type="predicted"/>
<feature type="compositionally biased region" description="Low complexity" evidence="1">
    <location>
        <begin position="1"/>
        <end position="11"/>
    </location>
</feature>
<feature type="region of interest" description="Disordered" evidence="1">
    <location>
        <begin position="1"/>
        <end position="44"/>
    </location>
</feature>
<feature type="non-terminal residue" evidence="2">
    <location>
        <position position="1"/>
    </location>
</feature>
<evidence type="ECO:0000313" key="2">
    <source>
        <dbReference type="EMBL" id="KAK0434917.1"/>
    </source>
</evidence>
<sequence>GDSDGDSYPSSSEEEEEEDSDAGEDITGDPHFIPRASLFDPSQPGNAFASEQDFDFCQLPRVFDDHPSIRNAYIRVFTAAAFDGITHKAAASMLQGYSLILESARHRILRVDDEPEDPFPGLDGFAQTLPTVEKRLGVSTEGFITYLFICNSCWDHHYPSALARLPSPSCTKPDCTGKLYTIKRLFDGTEKRTPLLTVPFVPPSKAIQRMCLQPGKVEQWQHWRGPDDVPQRRPPTAAPPDGYDAFGDLNKPMKDVMDGWAWRTI</sequence>
<organism evidence="2 3">
    <name type="scientific">Armillaria borealis</name>
    <dbReference type="NCBI Taxonomy" id="47425"/>
    <lineage>
        <taxon>Eukaryota</taxon>
        <taxon>Fungi</taxon>
        <taxon>Dikarya</taxon>
        <taxon>Basidiomycota</taxon>
        <taxon>Agaricomycotina</taxon>
        <taxon>Agaricomycetes</taxon>
        <taxon>Agaricomycetidae</taxon>
        <taxon>Agaricales</taxon>
        <taxon>Marasmiineae</taxon>
        <taxon>Physalacriaceae</taxon>
        <taxon>Armillaria</taxon>
    </lineage>
</organism>
<reference evidence="2" key="1">
    <citation type="submission" date="2023-06" db="EMBL/GenBank/DDBJ databases">
        <authorList>
            <consortium name="Lawrence Berkeley National Laboratory"/>
            <person name="Ahrendt S."/>
            <person name="Sahu N."/>
            <person name="Indic B."/>
            <person name="Wong-Bajracharya J."/>
            <person name="Merenyi Z."/>
            <person name="Ke H.-M."/>
            <person name="Monk M."/>
            <person name="Kocsube S."/>
            <person name="Drula E."/>
            <person name="Lipzen A."/>
            <person name="Balint B."/>
            <person name="Henrissat B."/>
            <person name="Andreopoulos B."/>
            <person name="Martin F.M."/>
            <person name="Harder C.B."/>
            <person name="Rigling D."/>
            <person name="Ford K.L."/>
            <person name="Foster G.D."/>
            <person name="Pangilinan J."/>
            <person name="Papanicolaou A."/>
            <person name="Barry K."/>
            <person name="LaButti K."/>
            <person name="Viragh M."/>
            <person name="Koriabine M."/>
            <person name="Yan M."/>
            <person name="Riley R."/>
            <person name="Champramary S."/>
            <person name="Plett K.L."/>
            <person name="Tsai I.J."/>
            <person name="Slot J."/>
            <person name="Sipos G."/>
            <person name="Plett J."/>
            <person name="Nagy L.G."/>
            <person name="Grigoriev I.V."/>
        </authorList>
    </citation>
    <scope>NUCLEOTIDE SEQUENCE</scope>
    <source>
        <strain evidence="2">FPL87.14</strain>
    </source>
</reference>
<comment type="caution">
    <text evidence="2">The sequence shown here is derived from an EMBL/GenBank/DDBJ whole genome shotgun (WGS) entry which is preliminary data.</text>
</comment>
<evidence type="ECO:0000256" key="1">
    <source>
        <dbReference type="SAM" id="MobiDB-lite"/>
    </source>
</evidence>
<feature type="compositionally biased region" description="Acidic residues" evidence="1">
    <location>
        <begin position="12"/>
        <end position="27"/>
    </location>
</feature>
<dbReference type="EMBL" id="JAUEPT010000067">
    <property type="protein sequence ID" value="KAK0434917.1"/>
    <property type="molecule type" value="Genomic_DNA"/>
</dbReference>
<protein>
    <submittedName>
        <fullName evidence="2">Uncharacterized protein</fullName>
    </submittedName>
</protein>
<dbReference type="AlphaFoldDB" id="A0AA39J2H5"/>
<evidence type="ECO:0000313" key="3">
    <source>
        <dbReference type="Proteomes" id="UP001175226"/>
    </source>
</evidence>
<feature type="non-terminal residue" evidence="2">
    <location>
        <position position="265"/>
    </location>
</feature>
<feature type="region of interest" description="Disordered" evidence="1">
    <location>
        <begin position="225"/>
        <end position="244"/>
    </location>
</feature>
<keyword evidence="3" id="KW-1185">Reference proteome</keyword>
<dbReference type="Proteomes" id="UP001175226">
    <property type="component" value="Unassembled WGS sequence"/>
</dbReference>
<gene>
    <name evidence="2" type="ORF">EV421DRAFT_1658630</name>
</gene>
<accession>A0AA39J2H5</accession>
<name>A0AA39J2H5_9AGAR</name>